<dbReference type="InterPro" id="IPR006685">
    <property type="entry name" value="MscS_channel_2nd"/>
</dbReference>
<comment type="similarity">
    <text evidence="2">Belongs to the MscS (TC 1.A.23) family.</text>
</comment>
<dbReference type="InterPro" id="IPR052702">
    <property type="entry name" value="MscS-like_channel"/>
</dbReference>
<evidence type="ECO:0000256" key="2">
    <source>
        <dbReference type="ARBA" id="ARBA00008017"/>
    </source>
</evidence>
<dbReference type="SUPFAM" id="SSF50182">
    <property type="entry name" value="Sm-like ribonucleoproteins"/>
    <property type="match status" value="1"/>
</dbReference>
<feature type="transmembrane region" description="Helical" evidence="7">
    <location>
        <begin position="117"/>
        <end position="138"/>
    </location>
</feature>
<dbReference type="InterPro" id="IPR049278">
    <property type="entry name" value="MS_channel_C"/>
</dbReference>
<dbReference type="Pfam" id="PF00924">
    <property type="entry name" value="MS_channel_2nd"/>
    <property type="match status" value="1"/>
</dbReference>
<dbReference type="Proteomes" id="UP000000557">
    <property type="component" value="Chromosome"/>
</dbReference>
<reference evidence="10 11" key="1">
    <citation type="journal article" date="2003" name="DNA Res.">
        <title>Complete genome structure of Gloeobacter violaceus PCC 7421, a cyanobacterium that lacks thylakoids.</title>
        <authorList>
            <person name="Nakamura Y."/>
            <person name="Kaneko T."/>
            <person name="Sato S."/>
            <person name="Mimuro M."/>
            <person name="Miyashita H."/>
            <person name="Tsuchiya T."/>
            <person name="Sasamoto S."/>
            <person name="Watanabe A."/>
            <person name="Kawashima K."/>
            <person name="Kishida Y."/>
            <person name="Kiyokawa C."/>
            <person name="Kohara M."/>
            <person name="Matsumoto M."/>
            <person name="Matsuno A."/>
            <person name="Nakazaki N."/>
            <person name="Shimpo S."/>
            <person name="Takeuchi C."/>
            <person name="Yamada M."/>
            <person name="Tabata S."/>
        </authorList>
    </citation>
    <scope>NUCLEOTIDE SEQUENCE [LARGE SCALE GENOMIC DNA]</scope>
    <source>
        <strain evidence="11">ATCC 29082 / PCC 7421</strain>
    </source>
</reference>
<evidence type="ECO:0000256" key="5">
    <source>
        <dbReference type="ARBA" id="ARBA00022989"/>
    </source>
</evidence>
<evidence type="ECO:0000259" key="8">
    <source>
        <dbReference type="Pfam" id="PF00924"/>
    </source>
</evidence>
<dbReference type="Gene3D" id="2.30.30.60">
    <property type="match status" value="1"/>
</dbReference>
<keyword evidence="5 7" id="KW-1133">Transmembrane helix</keyword>
<dbReference type="eggNOG" id="COG3264">
    <property type="taxonomic scope" value="Bacteria"/>
</dbReference>
<protein>
    <submittedName>
        <fullName evidence="10">Gll1536 protein</fullName>
    </submittedName>
</protein>
<evidence type="ECO:0000313" key="11">
    <source>
        <dbReference type="Proteomes" id="UP000000557"/>
    </source>
</evidence>
<feature type="transmembrane region" description="Helical" evidence="7">
    <location>
        <begin position="213"/>
        <end position="231"/>
    </location>
</feature>
<dbReference type="OrthoDB" id="9809206at2"/>
<evidence type="ECO:0000256" key="6">
    <source>
        <dbReference type="ARBA" id="ARBA00023136"/>
    </source>
</evidence>
<keyword evidence="4 7" id="KW-0812">Transmembrane</keyword>
<dbReference type="PhylomeDB" id="Q7NKE2"/>
<gene>
    <name evidence="10" type="ordered locus">gll1536</name>
</gene>
<dbReference type="Pfam" id="PF21082">
    <property type="entry name" value="MS_channel_3rd"/>
    <property type="match status" value="1"/>
</dbReference>
<feature type="transmembrane region" description="Helical" evidence="7">
    <location>
        <begin position="48"/>
        <end position="68"/>
    </location>
</feature>
<dbReference type="HOGENOM" id="CLU_656830_0_0_3"/>
<feature type="transmembrane region" description="Helical" evidence="7">
    <location>
        <begin position="150"/>
        <end position="168"/>
    </location>
</feature>
<dbReference type="GO" id="GO:0055085">
    <property type="term" value="P:transmembrane transport"/>
    <property type="evidence" value="ECO:0007669"/>
    <property type="project" value="InterPro"/>
</dbReference>
<dbReference type="EMBL" id="BA000045">
    <property type="protein sequence ID" value="BAC89477.1"/>
    <property type="molecule type" value="Genomic_DNA"/>
</dbReference>
<dbReference type="AlphaFoldDB" id="Q7NKE2"/>
<evidence type="ECO:0000256" key="3">
    <source>
        <dbReference type="ARBA" id="ARBA00022475"/>
    </source>
</evidence>
<proteinExistence type="inferred from homology"/>
<dbReference type="KEGG" id="gvi:gll1536"/>
<dbReference type="InterPro" id="IPR010920">
    <property type="entry name" value="LSM_dom_sf"/>
</dbReference>
<keyword evidence="6 7" id="KW-0472">Membrane</keyword>
<evidence type="ECO:0000256" key="4">
    <source>
        <dbReference type="ARBA" id="ARBA00022692"/>
    </source>
</evidence>
<name>Q7NKE2_GLOVI</name>
<dbReference type="SUPFAM" id="SSF82689">
    <property type="entry name" value="Mechanosensitive channel protein MscS (YggB), C-terminal domain"/>
    <property type="match status" value="1"/>
</dbReference>
<feature type="domain" description="Mechanosensitive ion channel MscS C-terminal" evidence="9">
    <location>
        <begin position="317"/>
        <end position="389"/>
    </location>
</feature>
<dbReference type="Gene3D" id="1.10.287.1260">
    <property type="match status" value="1"/>
</dbReference>
<dbReference type="EnsemblBacteria" id="BAC89477">
    <property type="protein sequence ID" value="BAC89477"/>
    <property type="gene ID" value="BAC89477"/>
</dbReference>
<dbReference type="SUPFAM" id="SSF82861">
    <property type="entry name" value="Mechanosensitive channel protein MscS (YggB), transmembrane region"/>
    <property type="match status" value="1"/>
</dbReference>
<accession>Q7NKE2</accession>
<keyword evidence="11" id="KW-1185">Reference proteome</keyword>
<dbReference type="PANTHER" id="PTHR30347:SF1">
    <property type="entry name" value="MECHANOSENSITIVE CHANNEL MSCK"/>
    <property type="match status" value="1"/>
</dbReference>
<dbReference type="PANTHER" id="PTHR30347">
    <property type="entry name" value="POTASSIUM CHANNEL RELATED"/>
    <property type="match status" value="1"/>
</dbReference>
<feature type="transmembrane region" description="Helical" evidence="7">
    <location>
        <begin position="188"/>
        <end position="206"/>
    </location>
</feature>
<sequence>MLYTWDMRRRHCYSLLAQAAGLWGALALPAGAQSEMPLITVPLEALQWLMAVASVVLGALGSWGLNIVRGRLKFFIGDQRFDPWLRSLFGLLQGGVWFAALWLAAGNLKGLDPLRSQVALLLGGVADFLVGVWQVPVLTIDKTRFPLGTLLLLLVLAFAVFWASRLSAVVLKRFVLSRFNLTIGSQEAIATVCNYVISAVGYILLLQLAGIDLGSIAILLGVIGLGVGFALQNLARNFISGLVLLIERPVQVGDYIVIDNKDGVVESVNLRAATLRRFDGSRLIVPNTLLVDQQVLNWSTAENRARLSLEVLVRGSGDPEVVTETLLKIASEERRVLTNPVPEVIFRGWRELGMLFELWAWCGTPKEQLRIKSALYYKIDAELRERGVELAFLEYGQPWQMLPNGTTPMSMQQPNGRN</sequence>
<dbReference type="Gene3D" id="3.30.70.100">
    <property type="match status" value="1"/>
</dbReference>
<dbReference type="InParanoid" id="Q7NKE2"/>
<feature type="domain" description="Mechanosensitive ion channel MscS" evidence="8">
    <location>
        <begin position="233"/>
        <end position="299"/>
    </location>
</feature>
<dbReference type="InterPro" id="IPR011014">
    <property type="entry name" value="MscS_channel_TM-2"/>
</dbReference>
<dbReference type="InterPro" id="IPR011066">
    <property type="entry name" value="MscS_channel_C_sf"/>
</dbReference>
<keyword evidence="3" id="KW-1003">Cell membrane</keyword>
<evidence type="ECO:0000259" key="9">
    <source>
        <dbReference type="Pfam" id="PF21082"/>
    </source>
</evidence>
<dbReference type="InterPro" id="IPR023408">
    <property type="entry name" value="MscS_beta-dom_sf"/>
</dbReference>
<evidence type="ECO:0000256" key="7">
    <source>
        <dbReference type="SAM" id="Phobius"/>
    </source>
</evidence>
<evidence type="ECO:0000313" key="10">
    <source>
        <dbReference type="EMBL" id="BAC89477.1"/>
    </source>
</evidence>
<comment type="subcellular location">
    <subcellularLocation>
        <location evidence="1">Cell membrane</location>
        <topology evidence="1">Multi-pass membrane protein</topology>
    </subcellularLocation>
</comment>
<reference evidence="10 11" key="2">
    <citation type="journal article" date="2003" name="DNA Res.">
        <title>Complete genome structure of Gloeobacter violaceus PCC 7421, a cyanobacterium that lacks thylakoids (supplement).</title>
        <authorList>
            <person name="Nakamura Y."/>
            <person name="Kaneko T."/>
            <person name="Sato S."/>
            <person name="Mimuro M."/>
            <person name="Miyashita H."/>
            <person name="Tsuchiya T."/>
            <person name="Sasamoto S."/>
            <person name="Watanabe A."/>
            <person name="Kawashima K."/>
            <person name="Kishida Y."/>
            <person name="Kiyokawa C."/>
            <person name="Kohara M."/>
            <person name="Matsumoto M."/>
            <person name="Matsuno A."/>
            <person name="Nakazaki N."/>
            <person name="Shimpo S."/>
            <person name="Takeuchi C."/>
            <person name="Yamada M."/>
            <person name="Tabata S."/>
        </authorList>
    </citation>
    <scope>NUCLEOTIDE SEQUENCE [LARGE SCALE GENOMIC DNA]</scope>
    <source>
        <strain evidence="11">ATCC 29082 / PCC 7421</strain>
    </source>
</reference>
<dbReference type="STRING" id="251221.gene:10759025"/>
<feature type="transmembrane region" description="Helical" evidence="7">
    <location>
        <begin position="88"/>
        <end position="105"/>
    </location>
</feature>
<evidence type="ECO:0000256" key="1">
    <source>
        <dbReference type="ARBA" id="ARBA00004651"/>
    </source>
</evidence>
<organism evidence="10 11">
    <name type="scientific">Gloeobacter violaceus (strain ATCC 29082 / PCC 7421)</name>
    <dbReference type="NCBI Taxonomy" id="251221"/>
    <lineage>
        <taxon>Bacteria</taxon>
        <taxon>Bacillati</taxon>
        <taxon>Cyanobacteriota</taxon>
        <taxon>Cyanophyceae</taxon>
        <taxon>Gloeobacterales</taxon>
        <taxon>Gloeobacteraceae</taxon>
        <taxon>Gloeobacter</taxon>
    </lineage>
</organism>
<dbReference type="GO" id="GO:0005886">
    <property type="term" value="C:plasma membrane"/>
    <property type="evidence" value="ECO:0007669"/>
    <property type="project" value="UniProtKB-SubCell"/>
</dbReference>